<feature type="domain" description="Ferrous iron transporter FeoA-like" evidence="2">
    <location>
        <begin position="1"/>
        <end position="74"/>
    </location>
</feature>
<reference evidence="3 4" key="1">
    <citation type="submission" date="2015-11" db="EMBL/GenBank/DDBJ databases">
        <title>Genomic analysis of 38 Legionella species identifies large and diverse effector repertoires.</title>
        <authorList>
            <person name="Burstein D."/>
            <person name="Amaro F."/>
            <person name="Zusman T."/>
            <person name="Lifshitz Z."/>
            <person name="Cohen O."/>
            <person name="Gilbert J.A."/>
            <person name="Pupko T."/>
            <person name="Shuman H.A."/>
            <person name="Segal G."/>
        </authorList>
    </citation>
    <scope>NUCLEOTIDE SEQUENCE [LARGE SCALE GENOMIC DNA]</scope>
    <source>
        <strain evidence="3 4">PX-1-G2-E2</strain>
    </source>
</reference>
<dbReference type="PANTHER" id="PTHR42954">
    <property type="entry name" value="FE(2+) TRANSPORT PROTEIN A"/>
    <property type="match status" value="1"/>
</dbReference>
<dbReference type="InterPro" id="IPR038157">
    <property type="entry name" value="FeoA_core_dom"/>
</dbReference>
<evidence type="ECO:0000313" key="3">
    <source>
        <dbReference type="EMBL" id="KTD28064.1"/>
    </source>
</evidence>
<dbReference type="Proteomes" id="UP000054908">
    <property type="component" value="Unassembled WGS sequence"/>
</dbReference>
<dbReference type="PANTHER" id="PTHR42954:SF2">
    <property type="entry name" value="FE(2+) TRANSPORT PROTEIN A"/>
    <property type="match status" value="1"/>
</dbReference>
<evidence type="ECO:0000313" key="4">
    <source>
        <dbReference type="Proteomes" id="UP000054908"/>
    </source>
</evidence>
<evidence type="ECO:0000259" key="2">
    <source>
        <dbReference type="SMART" id="SM00899"/>
    </source>
</evidence>
<dbReference type="InterPro" id="IPR007167">
    <property type="entry name" value="Fe-transptr_FeoA-like"/>
</dbReference>
<proteinExistence type="predicted"/>
<protein>
    <submittedName>
        <fullName evidence="3">Ferrous iron transporter A</fullName>
    </submittedName>
</protein>
<dbReference type="InterPro" id="IPR052713">
    <property type="entry name" value="FeoA"/>
</dbReference>
<dbReference type="EMBL" id="LNYL01000027">
    <property type="protein sequence ID" value="KTD28064.1"/>
    <property type="molecule type" value="Genomic_DNA"/>
</dbReference>
<gene>
    <name evidence="3" type="primary">feoA</name>
    <name evidence="3" type="ORF">Lmac_1123</name>
</gene>
<keyword evidence="4" id="KW-1185">Reference proteome</keyword>
<dbReference type="STRING" id="466.Lmac_1123"/>
<comment type="caution">
    <text evidence="3">The sequence shown here is derived from an EMBL/GenBank/DDBJ whole genome shotgun (WGS) entry which is preliminary data.</text>
</comment>
<dbReference type="PATRIC" id="fig|466.6.peg.1194"/>
<organism evidence="3 4">
    <name type="scientific">Legionella maceachernii</name>
    <dbReference type="NCBI Taxonomy" id="466"/>
    <lineage>
        <taxon>Bacteria</taxon>
        <taxon>Pseudomonadati</taxon>
        <taxon>Pseudomonadota</taxon>
        <taxon>Gammaproteobacteria</taxon>
        <taxon>Legionellales</taxon>
        <taxon>Legionellaceae</taxon>
        <taxon>Legionella</taxon>
    </lineage>
</organism>
<dbReference type="SMART" id="SM00899">
    <property type="entry name" value="FeoA"/>
    <property type="match status" value="1"/>
</dbReference>
<keyword evidence="1" id="KW-0408">Iron</keyword>
<dbReference type="RefSeq" id="WP_065239987.1">
    <property type="nucleotide sequence ID" value="NZ_CAAAIB010000010.1"/>
</dbReference>
<dbReference type="AlphaFoldDB" id="A0A0W0W6S8"/>
<dbReference type="InterPro" id="IPR008988">
    <property type="entry name" value="Transcriptional_repressor_C"/>
</dbReference>
<sequence length="75" mass="8578">MRITELVKGDRVRLIDFGQTDLLYRRRLLSLGITRGVELSVVRVAPLGCPVQVEVRGTSLTLRKEEANSIEWERI</sequence>
<accession>A0A0W0W6S8</accession>
<evidence type="ECO:0000256" key="1">
    <source>
        <dbReference type="ARBA" id="ARBA00023004"/>
    </source>
</evidence>
<dbReference type="GO" id="GO:0046914">
    <property type="term" value="F:transition metal ion binding"/>
    <property type="evidence" value="ECO:0007669"/>
    <property type="project" value="InterPro"/>
</dbReference>
<dbReference type="SUPFAM" id="SSF50037">
    <property type="entry name" value="C-terminal domain of transcriptional repressors"/>
    <property type="match status" value="1"/>
</dbReference>
<dbReference type="OrthoDB" id="9811076at2"/>
<dbReference type="Gene3D" id="2.30.30.90">
    <property type="match status" value="1"/>
</dbReference>
<dbReference type="Pfam" id="PF04023">
    <property type="entry name" value="FeoA"/>
    <property type="match status" value="1"/>
</dbReference>
<name>A0A0W0W6S8_9GAMM</name>